<evidence type="ECO:0000313" key="1">
    <source>
        <dbReference type="EMBL" id="MCD7462566.1"/>
    </source>
</evidence>
<gene>
    <name evidence="1" type="ORF">HAX54_048816</name>
</gene>
<evidence type="ECO:0000313" key="2">
    <source>
        <dbReference type="Proteomes" id="UP000823775"/>
    </source>
</evidence>
<accession>A0ABS8SU62</accession>
<dbReference type="EMBL" id="JACEIK010000813">
    <property type="protein sequence ID" value="MCD7462566.1"/>
    <property type="molecule type" value="Genomic_DNA"/>
</dbReference>
<reference evidence="1 2" key="1">
    <citation type="journal article" date="2021" name="BMC Genomics">
        <title>Datura genome reveals duplications of psychoactive alkaloid biosynthetic genes and high mutation rate following tissue culture.</title>
        <authorList>
            <person name="Rajewski A."/>
            <person name="Carter-House D."/>
            <person name="Stajich J."/>
            <person name="Litt A."/>
        </authorList>
    </citation>
    <scope>NUCLEOTIDE SEQUENCE [LARGE SCALE GENOMIC DNA]</scope>
    <source>
        <strain evidence="1">AR-01</strain>
    </source>
</reference>
<protein>
    <submittedName>
        <fullName evidence="1">Uncharacterized protein</fullName>
    </submittedName>
</protein>
<proteinExistence type="predicted"/>
<comment type="caution">
    <text evidence="1">The sequence shown here is derived from an EMBL/GenBank/DDBJ whole genome shotgun (WGS) entry which is preliminary data.</text>
</comment>
<name>A0ABS8SU62_DATST</name>
<feature type="non-terminal residue" evidence="1">
    <location>
        <position position="1"/>
    </location>
</feature>
<dbReference type="Proteomes" id="UP000823775">
    <property type="component" value="Unassembled WGS sequence"/>
</dbReference>
<organism evidence="1 2">
    <name type="scientific">Datura stramonium</name>
    <name type="common">Jimsonweed</name>
    <name type="synonym">Common thornapple</name>
    <dbReference type="NCBI Taxonomy" id="4076"/>
    <lineage>
        <taxon>Eukaryota</taxon>
        <taxon>Viridiplantae</taxon>
        <taxon>Streptophyta</taxon>
        <taxon>Embryophyta</taxon>
        <taxon>Tracheophyta</taxon>
        <taxon>Spermatophyta</taxon>
        <taxon>Magnoliopsida</taxon>
        <taxon>eudicotyledons</taxon>
        <taxon>Gunneridae</taxon>
        <taxon>Pentapetalae</taxon>
        <taxon>asterids</taxon>
        <taxon>lamiids</taxon>
        <taxon>Solanales</taxon>
        <taxon>Solanaceae</taxon>
        <taxon>Solanoideae</taxon>
        <taxon>Datureae</taxon>
        <taxon>Datura</taxon>
    </lineage>
</organism>
<sequence length="67" mass="7790">IQKDSQARVQLLVRGWMEECLNTTLYRSYLDELKGRDRGSASVINIVIICGRHISSKVHQISLEFQW</sequence>
<keyword evidence="2" id="KW-1185">Reference proteome</keyword>